<dbReference type="InParanoid" id="M1DN27"/>
<evidence type="ECO:0000313" key="1">
    <source>
        <dbReference type="EnsemblPlants" id="PGSC0003DMT400091636"/>
    </source>
</evidence>
<dbReference type="PaxDb" id="4113-PGSC0003DMT400091636"/>
<organism evidence="1 2">
    <name type="scientific">Solanum tuberosum</name>
    <name type="common">Potato</name>
    <dbReference type="NCBI Taxonomy" id="4113"/>
    <lineage>
        <taxon>Eukaryota</taxon>
        <taxon>Viridiplantae</taxon>
        <taxon>Streptophyta</taxon>
        <taxon>Embryophyta</taxon>
        <taxon>Tracheophyta</taxon>
        <taxon>Spermatophyta</taxon>
        <taxon>Magnoliopsida</taxon>
        <taxon>eudicotyledons</taxon>
        <taxon>Gunneridae</taxon>
        <taxon>Pentapetalae</taxon>
        <taxon>asterids</taxon>
        <taxon>lamiids</taxon>
        <taxon>Solanales</taxon>
        <taxon>Solanaceae</taxon>
        <taxon>Solanoideae</taxon>
        <taxon>Solaneae</taxon>
        <taxon>Solanum</taxon>
    </lineage>
</organism>
<dbReference type="Gramene" id="PGSC0003DMT400091636">
    <property type="protein sequence ID" value="PGSC0003DMT400091636"/>
    <property type="gene ID" value="PGSC0003DMG400041207"/>
</dbReference>
<dbReference type="AlphaFoldDB" id="M1DN27"/>
<sequence>MDRQSTYGPSTTSVDGPINFYFRGIRVQFLSIQITRRSIPDPHSATSMIMPPHRAYLRNANACNANAVPPVPDHEVSNAEFHNVIQLLAHSVANQNNHQAPLPTNTNVGSVGAIV</sequence>
<accession>M1DN27</accession>
<dbReference type="EnsemblPlants" id="PGSC0003DMT400091636">
    <property type="protein sequence ID" value="PGSC0003DMT400091636"/>
    <property type="gene ID" value="PGSC0003DMG400041207"/>
</dbReference>
<proteinExistence type="predicted"/>
<reference evidence="2" key="1">
    <citation type="journal article" date="2011" name="Nature">
        <title>Genome sequence and analysis of the tuber crop potato.</title>
        <authorList>
            <consortium name="The Potato Genome Sequencing Consortium"/>
        </authorList>
    </citation>
    <scope>NUCLEOTIDE SEQUENCE [LARGE SCALE GENOMIC DNA]</scope>
    <source>
        <strain evidence="2">cv. DM1-3 516 R44</strain>
    </source>
</reference>
<keyword evidence="2" id="KW-1185">Reference proteome</keyword>
<reference evidence="1" key="2">
    <citation type="submission" date="2015-06" db="UniProtKB">
        <authorList>
            <consortium name="EnsemblPlants"/>
        </authorList>
    </citation>
    <scope>IDENTIFICATION</scope>
    <source>
        <strain evidence="1">DM1-3 516 R44</strain>
    </source>
</reference>
<name>M1DN27_SOLTU</name>
<protein>
    <submittedName>
        <fullName evidence="1">Uncharacterized protein</fullName>
    </submittedName>
</protein>
<dbReference type="HOGENOM" id="CLU_2113257_0_0_1"/>
<dbReference type="Proteomes" id="UP000011115">
    <property type="component" value="Unassembled WGS sequence"/>
</dbReference>
<evidence type="ECO:0000313" key="2">
    <source>
        <dbReference type="Proteomes" id="UP000011115"/>
    </source>
</evidence>